<organism evidence="1 2">
    <name type="scientific">Arctium lappa</name>
    <name type="common">Greater burdock</name>
    <name type="synonym">Lappa major</name>
    <dbReference type="NCBI Taxonomy" id="4217"/>
    <lineage>
        <taxon>Eukaryota</taxon>
        <taxon>Viridiplantae</taxon>
        <taxon>Streptophyta</taxon>
        <taxon>Embryophyta</taxon>
        <taxon>Tracheophyta</taxon>
        <taxon>Spermatophyta</taxon>
        <taxon>Magnoliopsida</taxon>
        <taxon>eudicotyledons</taxon>
        <taxon>Gunneridae</taxon>
        <taxon>Pentapetalae</taxon>
        <taxon>asterids</taxon>
        <taxon>campanulids</taxon>
        <taxon>Asterales</taxon>
        <taxon>Asteraceae</taxon>
        <taxon>Carduoideae</taxon>
        <taxon>Cardueae</taxon>
        <taxon>Arctiinae</taxon>
        <taxon>Arctium</taxon>
    </lineage>
</organism>
<keyword evidence="2" id="KW-1185">Reference proteome</keyword>
<evidence type="ECO:0000313" key="1">
    <source>
        <dbReference type="EMBL" id="KAI3727889.1"/>
    </source>
</evidence>
<dbReference type="EMBL" id="CM042051">
    <property type="protein sequence ID" value="KAI3727889.1"/>
    <property type="molecule type" value="Genomic_DNA"/>
</dbReference>
<protein>
    <submittedName>
        <fullName evidence="1">Uncharacterized protein</fullName>
    </submittedName>
</protein>
<accession>A0ACB9C0T3</accession>
<dbReference type="Proteomes" id="UP001055879">
    <property type="component" value="Linkage Group LG05"/>
</dbReference>
<comment type="caution">
    <text evidence="1">The sequence shown here is derived from an EMBL/GenBank/DDBJ whole genome shotgun (WGS) entry which is preliminary data.</text>
</comment>
<sequence>MSLEDNRAACCFGRFVDSDYTKLVFLFMLCYINVYRNNWILNYLICVCDLLFGYNSCRKKWSCSTKRPNIAFVKQHLSAHTTQVVDALNKCLPFPSLARPLSNKPKIFDFKTLIPFFYLFL</sequence>
<evidence type="ECO:0000313" key="2">
    <source>
        <dbReference type="Proteomes" id="UP001055879"/>
    </source>
</evidence>
<reference evidence="2" key="1">
    <citation type="journal article" date="2022" name="Mol. Ecol. Resour.">
        <title>The genomes of chicory, endive, great burdock and yacon provide insights into Asteraceae palaeo-polyploidization history and plant inulin production.</title>
        <authorList>
            <person name="Fan W."/>
            <person name="Wang S."/>
            <person name="Wang H."/>
            <person name="Wang A."/>
            <person name="Jiang F."/>
            <person name="Liu H."/>
            <person name="Zhao H."/>
            <person name="Xu D."/>
            <person name="Zhang Y."/>
        </authorList>
    </citation>
    <scope>NUCLEOTIDE SEQUENCE [LARGE SCALE GENOMIC DNA]</scope>
    <source>
        <strain evidence="2">cv. Niubang</strain>
    </source>
</reference>
<name>A0ACB9C0T3_ARCLA</name>
<proteinExistence type="predicted"/>
<gene>
    <name evidence="1" type="ORF">L6452_16511</name>
</gene>
<reference evidence="1 2" key="2">
    <citation type="journal article" date="2022" name="Mol. Ecol. Resour.">
        <title>The genomes of chicory, endive, great burdock and yacon provide insights into Asteraceae paleo-polyploidization history and plant inulin production.</title>
        <authorList>
            <person name="Fan W."/>
            <person name="Wang S."/>
            <person name="Wang H."/>
            <person name="Wang A."/>
            <person name="Jiang F."/>
            <person name="Liu H."/>
            <person name="Zhao H."/>
            <person name="Xu D."/>
            <person name="Zhang Y."/>
        </authorList>
    </citation>
    <scope>NUCLEOTIDE SEQUENCE [LARGE SCALE GENOMIC DNA]</scope>
    <source>
        <strain evidence="2">cv. Niubang</strain>
    </source>
</reference>